<dbReference type="AlphaFoldDB" id="A0A849SBD6"/>
<dbReference type="InterPro" id="IPR027417">
    <property type="entry name" value="P-loop_NTPase"/>
</dbReference>
<dbReference type="EMBL" id="JABFRW010000023">
    <property type="protein sequence ID" value="NOT32988.1"/>
    <property type="molecule type" value="Genomic_DNA"/>
</dbReference>
<proteinExistence type="predicted"/>
<dbReference type="Proteomes" id="UP000580839">
    <property type="component" value="Unassembled WGS sequence"/>
</dbReference>
<organism evidence="1 2">
    <name type="scientific">Eiseniibacteriota bacterium</name>
    <dbReference type="NCBI Taxonomy" id="2212470"/>
    <lineage>
        <taxon>Bacteria</taxon>
        <taxon>Candidatus Eiseniibacteriota</taxon>
    </lineage>
</organism>
<name>A0A849SBD6_UNCEI</name>
<evidence type="ECO:0000313" key="1">
    <source>
        <dbReference type="EMBL" id="NOT32988.1"/>
    </source>
</evidence>
<protein>
    <submittedName>
        <fullName evidence="1">Type IV secretory system conjugative DNA transfer family protein</fullName>
    </submittedName>
</protein>
<gene>
    <name evidence="1" type="ORF">HOP12_02335</name>
</gene>
<evidence type="ECO:0000313" key="2">
    <source>
        <dbReference type="Proteomes" id="UP000580839"/>
    </source>
</evidence>
<dbReference type="SUPFAM" id="SSF52540">
    <property type="entry name" value="P-loop containing nucleoside triphosphate hydrolases"/>
    <property type="match status" value="1"/>
</dbReference>
<dbReference type="CDD" id="cd01127">
    <property type="entry name" value="TrwB_TraG_TraD_VirD4"/>
    <property type="match status" value="1"/>
</dbReference>
<accession>A0A849SBD6</accession>
<sequence length="459" mass="51704">MNLAYGQPLGGGEARDIELSPPDRLRSVYFIGSSGSGKSSALETLLVQDIHDGVGFGVFDVEDRLVPRVLRHLVDAGREPVLIDPTIGPSRLNVLHVPEGVHPHTVVEGCLQAFRRAWFDSWGARLEDLLRHSLILFVEQGLTIAELPHFLSDAAWRERVAQASQDQRARSYFLDHLRAISQREVRVWVESTRNKAAAFANNPFIQPSIAAEDCLDFQKLMDEGRPLIVNLPETILGDSGKLLAMLIVSRLYQAALQRREGARPWFLYADEFQNFATRSFIDLVTRSRKRGVGSVIAHQTISQPPFDSNPEFLSSLLANTAVHVVMQVGREDAERFAKEIFPASGTEAKRRKKHWMWGDFGDPQFYSVNEEREAQCRELEHQHQRECFVKVKRNDGTEVFVAQSYDLPEPDATQEQGAHLAAEAVTRFAPGAPRDRLARFLAQKRRRAVDEGEQPGEPD</sequence>
<dbReference type="Gene3D" id="3.40.50.300">
    <property type="entry name" value="P-loop containing nucleotide triphosphate hydrolases"/>
    <property type="match status" value="2"/>
</dbReference>
<comment type="caution">
    <text evidence="1">The sequence shown here is derived from an EMBL/GenBank/DDBJ whole genome shotgun (WGS) entry which is preliminary data.</text>
</comment>
<reference evidence="1 2" key="1">
    <citation type="submission" date="2020-04" db="EMBL/GenBank/DDBJ databases">
        <title>Metagenomic profiling of ammonia- and methane-oxidizing microorganisms in a Dutch drinking water treatment plant.</title>
        <authorList>
            <person name="Poghosyan L."/>
            <person name="Leucker S."/>
        </authorList>
    </citation>
    <scope>NUCLEOTIDE SEQUENCE [LARGE SCALE GENOMIC DNA]</scope>
    <source>
        <strain evidence="1">S-RSF-IL-03</strain>
    </source>
</reference>